<evidence type="ECO:0000256" key="4">
    <source>
        <dbReference type="ARBA" id="ARBA00022801"/>
    </source>
</evidence>
<dbReference type="GO" id="GO:0004563">
    <property type="term" value="F:beta-N-acetylhexosaminidase activity"/>
    <property type="evidence" value="ECO:0007669"/>
    <property type="project" value="UniProtKB-EC"/>
</dbReference>
<dbReference type="InterPro" id="IPR017853">
    <property type="entry name" value="GH"/>
</dbReference>
<dbReference type="AlphaFoldDB" id="A0A9X2SZ53"/>
<dbReference type="Proteomes" id="UP001142175">
    <property type="component" value="Unassembled WGS sequence"/>
</dbReference>
<name>A0A9X2SZ53_9BACT</name>
<comment type="similarity">
    <text evidence="2">Belongs to the glycosyl hydrolase 3 family.</text>
</comment>
<dbReference type="PROSITE" id="PS00775">
    <property type="entry name" value="GLYCOSYL_HYDROL_F3"/>
    <property type="match status" value="1"/>
</dbReference>
<evidence type="ECO:0000256" key="2">
    <source>
        <dbReference type="ARBA" id="ARBA00005336"/>
    </source>
</evidence>
<keyword evidence="5" id="KW-0326">Glycosidase</keyword>
<organism evidence="7 8">
    <name type="scientific">Aquiflexum gelatinilyticum</name>
    <dbReference type="NCBI Taxonomy" id="2961943"/>
    <lineage>
        <taxon>Bacteria</taxon>
        <taxon>Pseudomonadati</taxon>
        <taxon>Bacteroidota</taxon>
        <taxon>Cytophagia</taxon>
        <taxon>Cytophagales</taxon>
        <taxon>Cyclobacteriaceae</taxon>
        <taxon>Aquiflexum</taxon>
    </lineage>
</organism>
<dbReference type="Pfam" id="PF00933">
    <property type="entry name" value="Glyco_hydro_3"/>
    <property type="match status" value="1"/>
</dbReference>
<comment type="caution">
    <text evidence="7">The sequence shown here is derived from an EMBL/GenBank/DDBJ whole genome shotgun (WGS) entry which is preliminary data.</text>
</comment>
<proteinExistence type="inferred from homology"/>
<evidence type="ECO:0000256" key="5">
    <source>
        <dbReference type="ARBA" id="ARBA00023295"/>
    </source>
</evidence>
<dbReference type="RefSeq" id="WP_258421907.1">
    <property type="nucleotide sequence ID" value="NZ_JANSUY010000001.1"/>
</dbReference>
<dbReference type="InterPro" id="IPR019800">
    <property type="entry name" value="Glyco_hydro_3_AS"/>
</dbReference>
<evidence type="ECO:0000256" key="3">
    <source>
        <dbReference type="ARBA" id="ARBA00012663"/>
    </source>
</evidence>
<dbReference type="PANTHER" id="PTHR30480:SF13">
    <property type="entry name" value="BETA-HEXOSAMINIDASE"/>
    <property type="match status" value="1"/>
</dbReference>
<keyword evidence="4 7" id="KW-0378">Hydrolase</keyword>
<evidence type="ECO:0000256" key="1">
    <source>
        <dbReference type="ARBA" id="ARBA00001231"/>
    </source>
</evidence>
<dbReference type="SUPFAM" id="SSF51445">
    <property type="entry name" value="(Trans)glycosidases"/>
    <property type="match status" value="1"/>
</dbReference>
<dbReference type="InterPro" id="IPR050226">
    <property type="entry name" value="NagZ_Beta-hexosaminidase"/>
</dbReference>
<accession>A0A9X2SZ53</accession>
<comment type="catalytic activity">
    <reaction evidence="1">
        <text>Hydrolysis of terminal non-reducing N-acetyl-D-hexosamine residues in N-acetyl-beta-D-hexosaminides.</text>
        <dbReference type="EC" id="3.2.1.52"/>
    </reaction>
</comment>
<gene>
    <name evidence="7" type="ORF">NU887_03210</name>
</gene>
<sequence length="519" mass="58156">MTLKEKIGQLFSPAAFIHDTEENYLKIESLIKNQYIGGLTFFHSRHSAAANFEKRQEKLTYENTLEKLRALIVRYQSISKYPLLISIDAEFGLAMRIEKTPQYPFAITLGALSLEHEDLVFETGYRIGKDLKQTGIHLNFAPVADINTNPKNPVIGYRSFGPDKEKVSRFALAMYQGMEKAGIGACYKHFPGHGDTDTDSHLGLPVINKTKEELISEELYPFANGIKAGIDMIMVGHLAAPALSNGKTIPASISKEIITDLLKEEMGFKGIVVSDALNMKSVSDLFPEPGRLEWEAFKAGNDLLCFSENVAAGIEMILRNGSEEMIEESFQKVNKFKERLGIFGDHLPKESGFDWSGYQSFNELLSLKYITEISNKPKSKTKFTDSNFAKVSIFQPKENTFFRELDKELGSVSFDIQSKSDGNWGKLNGFDNILIALFVPSAKPINHFGMEKEVLDKLQELIENKNCQLYLFGSPLSLNEIGNSEKFNRIICAFQAFDTAQKASALHFLGKMEAKGKLD</sequence>
<dbReference type="PANTHER" id="PTHR30480">
    <property type="entry name" value="BETA-HEXOSAMINIDASE-RELATED"/>
    <property type="match status" value="1"/>
</dbReference>
<dbReference type="GO" id="GO:0009254">
    <property type="term" value="P:peptidoglycan turnover"/>
    <property type="evidence" value="ECO:0007669"/>
    <property type="project" value="TreeGrafter"/>
</dbReference>
<evidence type="ECO:0000313" key="8">
    <source>
        <dbReference type="Proteomes" id="UP001142175"/>
    </source>
</evidence>
<dbReference type="EC" id="3.2.1.52" evidence="3"/>
<evidence type="ECO:0000259" key="6">
    <source>
        <dbReference type="Pfam" id="PF00933"/>
    </source>
</evidence>
<keyword evidence="8" id="KW-1185">Reference proteome</keyword>
<feature type="domain" description="Glycoside hydrolase family 3 N-terminal" evidence="6">
    <location>
        <begin position="2"/>
        <end position="334"/>
    </location>
</feature>
<dbReference type="EMBL" id="JANSUY010000001">
    <property type="protein sequence ID" value="MCR9014028.1"/>
    <property type="molecule type" value="Genomic_DNA"/>
</dbReference>
<dbReference type="InterPro" id="IPR036962">
    <property type="entry name" value="Glyco_hydro_3_N_sf"/>
</dbReference>
<protein>
    <recommendedName>
        <fullName evidence="3">beta-N-acetylhexosaminidase</fullName>
        <ecNumber evidence="3">3.2.1.52</ecNumber>
    </recommendedName>
</protein>
<dbReference type="GO" id="GO:0005975">
    <property type="term" value="P:carbohydrate metabolic process"/>
    <property type="evidence" value="ECO:0007669"/>
    <property type="project" value="InterPro"/>
</dbReference>
<evidence type="ECO:0000313" key="7">
    <source>
        <dbReference type="EMBL" id="MCR9014028.1"/>
    </source>
</evidence>
<dbReference type="InterPro" id="IPR001764">
    <property type="entry name" value="Glyco_hydro_3_N"/>
</dbReference>
<reference evidence="7" key="1">
    <citation type="submission" date="2022-08" db="EMBL/GenBank/DDBJ databases">
        <authorList>
            <person name="Zhang D."/>
        </authorList>
    </citation>
    <scope>NUCLEOTIDE SEQUENCE</scope>
    <source>
        <strain evidence="7">XJ19-11</strain>
    </source>
</reference>
<dbReference type="Gene3D" id="3.20.20.300">
    <property type="entry name" value="Glycoside hydrolase, family 3, N-terminal domain"/>
    <property type="match status" value="1"/>
</dbReference>